<feature type="transmembrane region" description="Helical" evidence="1">
    <location>
        <begin position="166"/>
        <end position="185"/>
    </location>
</feature>
<feature type="transmembrane region" description="Helical" evidence="1">
    <location>
        <begin position="125"/>
        <end position="146"/>
    </location>
</feature>
<keyword evidence="1" id="KW-0472">Membrane</keyword>
<organism evidence="4">
    <name type="scientific">Soboliphyme baturini</name>
    <dbReference type="NCBI Taxonomy" id="241478"/>
    <lineage>
        <taxon>Eukaryota</taxon>
        <taxon>Metazoa</taxon>
        <taxon>Ecdysozoa</taxon>
        <taxon>Nematoda</taxon>
        <taxon>Enoplea</taxon>
        <taxon>Dorylaimia</taxon>
        <taxon>Dioctophymatida</taxon>
        <taxon>Dioctophymatoidea</taxon>
        <taxon>Soboliphymatidae</taxon>
        <taxon>Soboliphyme</taxon>
    </lineage>
</organism>
<evidence type="ECO:0000313" key="3">
    <source>
        <dbReference type="Proteomes" id="UP000270296"/>
    </source>
</evidence>
<dbReference type="OrthoDB" id="10022288at2759"/>
<dbReference type="AlphaFoldDB" id="A0A183IZK1"/>
<proteinExistence type="predicted"/>
<dbReference type="InterPro" id="IPR039283">
    <property type="entry name" value="MOSPD1/3"/>
</dbReference>
<keyword evidence="3" id="KW-1185">Reference proteome</keyword>
<evidence type="ECO:0000256" key="1">
    <source>
        <dbReference type="SAM" id="Phobius"/>
    </source>
</evidence>
<evidence type="ECO:0000313" key="2">
    <source>
        <dbReference type="EMBL" id="VDP20853.1"/>
    </source>
</evidence>
<reference evidence="4" key="1">
    <citation type="submission" date="2016-06" db="UniProtKB">
        <authorList>
            <consortium name="WormBaseParasite"/>
        </authorList>
    </citation>
    <scope>IDENTIFICATION</scope>
</reference>
<dbReference type="PANTHER" id="PTHR34441:SF1">
    <property type="entry name" value="MOTILE SPERM DOMAIN-CONTAINING 1"/>
    <property type="match status" value="1"/>
</dbReference>
<dbReference type="PANTHER" id="PTHR34441">
    <property type="entry name" value="MOTILE SPERM DOMAIN-CONTAINING PROTEIN 1"/>
    <property type="match status" value="1"/>
</dbReference>
<keyword evidence="1" id="KW-1133">Transmembrane helix</keyword>
<dbReference type="GO" id="GO:0005737">
    <property type="term" value="C:cytoplasm"/>
    <property type="evidence" value="ECO:0007669"/>
    <property type="project" value="TreeGrafter"/>
</dbReference>
<dbReference type="EMBL" id="UZAM01012247">
    <property type="protein sequence ID" value="VDP20853.1"/>
    <property type="molecule type" value="Genomic_DNA"/>
</dbReference>
<gene>
    <name evidence="2" type="ORF">SBAD_LOCUS9049</name>
</gene>
<accession>A0A183IZK1</accession>
<keyword evidence="1" id="KW-0812">Transmembrane</keyword>
<sequence>MGNASCTGSSDCVGYARNRAQGSAIIFLTSDALKYFVCSVVRRLASAPRVASPKPERLRVQIKRLGGKARSFGYCDVLVNVADRCPPDASVELRRSATTTVFHEVQNVPADRSTTEATHQGTSGIPLWSVIVIASVCILCLSAPHYDQSSSSSVSSQLWPKWLCISFSQKLVASYVLGIVTAVFLKS</sequence>
<dbReference type="WBParaSite" id="SBAD_0000937501-mRNA-1">
    <property type="protein sequence ID" value="SBAD_0000937501-mRNA-1"/>
    <property type="gene ID" value="SBAD_0000937501"/>
</dbReference>
<name>A0A183IZK1_9BILA</name>
<reference evidence="2 3" key="2">
    <citation type="submission" date="2018-11" db="EMBL/GenBank/DDBJ databases">
        <authorList>
            <consortium name="Pathogen Informatics"/>
        </authorList>
    </citation>
    <scope>NUCLEOTIDE SEQUENCE [LARGE SCALE GENOMIC DNA]</scope>
</reference>
<evidence type="ECO:0000313" key="4">
    <source>
        <dbReference type="WBParaSite" id="SBAD_0000937501-mRNA-1"/>
    </source>
</evidence>
<protein>
    <submittedName>
        <fullName evidence="2 4">Uncharacterized protein</fullName>
    </submittedName>
</protein>
<dbReference type="Proteomes" id="UP000270296">
    <property type="component" value="Unassembled WGS sequence"/>
</dbReference>